<feature type="region of interest" description="Disordered" evidence="1">
    <location>
        <begin position="231"/>
        <end position="297"/>
    </location>
</feature>
<feature type="region of interest" description="Disordered" evidence="1">
    <location>
        <begin position="330"/>
        <end position="365"/>
    </location>
</feature>
<dbReference type="SUPFAM" id="SSF54106">
    <property type="entry name" value="LysM domain"/>
    <property type="match status" value="1"/>
</dbReference>
<dbReference type="STRING" id="1048340.SAMN05444487_10272"/>
<dbReference type="InterPro" id="IPR018392">
    <property type="entry name" value="LysM"/>
</dbReference>
<feature type="compositionally biased region" description="Basic and acidic residues" evidence="1">
    <location>
        <begin position="330"/>
        <end position="341"/>
    </location>
</feature>
<evidence type="ECO:0000313" key="4">
    <source>
        <dbReference type="Proteomes" id="UP000198534"/>
    </source>
</evidence>
<dbReference type="Pfam" id="PF01476">
    <property type="entry name" value="LysM"/>
    <property type="match status" value="1"/>
</dbReference>
<dbReference type="Pfam" id="PF20918">
    <property type="entry name" value="SPOCS_spoVID-N"/>
    <property type="match status" value="1"/>
</dbReference>
<proteinExistence type="predicted"/>
<reference evidence="3 4" key="1">
    <citation type="submission" date="2016-10" db="EMBL/GenBank/DDBJ databases">
        <authorList>
            <person name="de Groot N.N."/>
        </authorList>
    </citation>
    <scope>NUCLEOTIDE SEQUENCE [LARGE SCALE GENOMIC DNA]</scope>
    <source>
        <strain evidence="3 4">DSM 45610</strain>
    </source>
</reference>
<feature type="compositionally biased region" description="Polar residues" evidence="1">
    <location>
        <begin position="250"/>
        <end position="262"/>
    </location>
</feature>
<name>A0A1H2S1K3_9BACL</name>
<dbReference type="RefSeq" id="WP_177167857.1">
    <property type="nucleotide sequence ID" value="NZ_FNNQ01000002.1"/>
</dbReference>
<evidence type="ECO:0000256" key="1">
    <source>
        <dbReference type="SAM" id="MobiDB-lite"/>
    </source>
</evidence>
<evidence type="ECO:0000259" key="2">
    <source>
        <dbReference type="PROSITE" id="PS51782"/>
    </source>
</evidence>
<sequence length="430" mass="49134">MTANFNQLRFDILEKVRLHPQKPGIGTLLELDLYPDVEIEDQGSHLKIEGYLRLNGTYVPGQGYLLPEEGEESASQGEEFVSAPPPREEEIAYVIPVEITLPAERVDIDHIASEIESFDYKVLSPFELHIEAILSIDGLLNEEKAEENSEYELVDPNSEEEPLLPAEHGSEESSEPIFLREEEAHEEQSIMADEGHRAIEEQEQDMVARSHEPETENYDFVHVARYDGIHGVLSRDPSDTDGNEDPAESKFQTNEIKSSESPQFSTEESETEAFSENQEEKPQLFTRDREGWNESNSYLRQPHIGEFDFQELGEDERRKLGIEHLSDLAHEEEPIAARGGEENQLSEESEPVAEAIQKSEESSSGLDWARWILQEEKEEFVKVRMVIVQKEDSLDTLAERYEVPVNKILHLNHLESNVLEQGQVVYIPRD</sequence>
<gene>
    <name evidence="3" type="ORF">SAMN05444487_10272</name>
</gene>
<keyword evidence="4" id="KW-1185">Reference proteome</keyword>
<dbReference type="AlphaFoldDB" id="A0A1H2S1K3"/>
<feature type="domain" description="LysM" evidence="2">
    <location>
        <begin position="384"/>
        <end position="427"/>
    </location>
</feature>
<dbReference type="InterPro" id="IPR048862">
    <property type="entry name" value="SPOCS_spoVID_N"/>
</dbReference>
<feature type="compositionally biased region" description="Basic and acidic residues" evidence="1">
    <location>
        <begin position="278"/>
        <end position="292"/>
    </location>
</feature>
<dbReference type="InterPro" id="IPR036779">
    <property type="entry name" value="LysM_dom_sf"/>
</dbReference>
<evidence type="ECO:0000313" key="3">
    <source>
        <dbReference type="EMBL" id="SDW25473.1"/>
    </source>
</evidence>
<feature type="region of interest" description="Disordered" evidence="1">
    <location>
        <begin position="147"/>
        <end position="175"/>
    </location>
</feature>
<dbReference type="EMBL" id="FNNQ01000002">
    <property type="protein sequence ID" value="SDW25473.1"/>
    <property type="molecule type" value="Genomic_DNA"/>
</dbReference>
<dbReference type="Gene3D" id="3.10.350.10">
    <property type="entry name" value="LysM domain"/>
    <property type="match status" value="1"/>
</dbReference>
<dbReference type="Proteomes" id="UP000198534">
    <property type="component" value="Unassembled WGS sequence"/>
</dbReference>
<feature type="compositionally biased region" description="Acidic residues" evidence="1">
    <location>
        <begin position="148"/>
        <end position="162"/>
    </location>
</feature>
<organism evidence="3 4">
    <name type="scientific">Marininema mesophilum</name>
    <dbReference type="NCBI Taxonomy" id="1048340"/>
    <lineage>
        <taxon>Bacteria</taxon>
        <taxon>Bacillati</taxon>
        <taxon>Bacillota</taxon>
        <taxon>Bacilli</taxon>
        <taxon>Bacillales</taxon>
        <taxon>Thermoactinomycetaceae</taxon>
        <taxon>Marininema</taxon>
    </lineage>
</organism>
<protein>
    <submittedName>
        <fullName evidence="3">Stage VI sporulation protein D</fullName>
    </submittedName>
</protein>
<dbReference type="CDD" id="cd00118">
    <property type="entry name" value="LysM"/>
    <property type="match status" value="1"/>
</dbReference>
<dbReference type="SMART" id="SM00257">
    <property type="entry name" value="LysM"/>
    <property type="match status" value="1"/>
</dbReference>
<accession>A0A1H2S1K3</accession>
<dbReference type="PROSITE" id="PS51782">
    <property type="entry name" value="LYSM"/>
    <property type="match status" value="1"/>
</dbReference>